<keyword evidence="3" id="KW-1185">Reference proteome</keyword>
<dbReference type="Proteomes" id="UP000007431">
    <property type="component" value="Unassembled WGS sequence"/>
</dbReference>
<sequence>MPLFPHPQSTADSACYHSTRVRTDVKREERWDGGLPFGMSEVDKLPFRMSKIGGGLSFRKASSALPLRTSQHGGVLPPRRVVSSRCAERGRSRPTGEEHLIRTRGKGGDAPVRPRRGEGTPPSSKCREGRPRPTASGDTSSERGEGKTSSERGEEDLVQTRAGKTPAHPARRLFPIPSPTPRHPLLPSPPRRVFGIAPLPDASSFPPPRDASSASRPRLTPLRHRTPARHPVLESRIFKR</sequence>
<dbReference type="EMBL" id="GL377315">
    <property type="protein sequence ID" value="EFI91928.1"/>
    <property type="molecule type" value="Genomic_DNA"/>
</dbReference>
<evidence type="ECO:0000313" key="3">
    <source>
        <dbReference type="Proteomes" id="UP000007431"/>
    </source>
</evidence>
<protein>
    <submittedName>
        <fullName evidence="2">Uncharacterized protein</fullName>
    </submittedName>
</protein>
<feature type="region of interest" description="Disordered" evidence="1">
    <location>
        <begin position="68"/>
        <end position="240"/>
    </location>
</feature>
<feature type="compositionally biased region" description="Basic and acidic residues" evidence="1">
    <location>
        <begin position="86"/>
        <end position="101"/>
    </location>
</feature>
<dbReference type="RefSeq" id="XP_003026831.1">
    <property type="nucleotide sequence ID" value="XM_003026785.1"/>
</dbReference>
<name>D8QK68_SCHCM</name>
<evidence type="ECO:0000313" key="2">
    <source>
        <dbReference type="EMBL" id="EFI91928.1"/>
    </source>
</evidence>
<feature type="compositionally biased region" description="Basic and acidic residues" evidence="1">
    <location>
        <begin position="231"/>
        <end position="240"/>
    </location>
</feature>
<feature type="compositionally biased region" description="Pro residues" evidence="1">
    <location>
        <begin position="176"/>
        <end position="190"/>
    </location>
</feature>
<proteinExistence type="predicted"/>
<accession>D8QK68</accession>
<feature type="compositionally biased region" description="Low complexity" evidence="1">
    <location>
        <begin position="200"/>
        <end position="220"/>
    </location>
</feature>
<evidence type="ECO:0000256" key="1">
    <source>
        <dbReference type="SAM" id="MobiDB-lite"/>
    </source>
</evidence>
<reference evidence="2 3" key="1">
    <citation type="journal article" date="2010" name="Nat. Biotechnol.">
        <title>Genome sequence of the model mushroom Schizophyllum commune.</title>
        <authorList>
            <person name="Ohm R.A."/>
            <person name="de Jong J.F."/>
            <person name="Lugones L.G."/>
            <person name="Aerts A."/>
            <person name="Kothe E."/>
            <person name="Stajich J.E."/>
            <person name="de Vries R.P."/>
            <person name="Record E."/>
            <person name="Levasseur A."/>
            <person name="Baker S.E."/>
            <person name="Bartholomew K.A."/>
            <person name="Coutinho P.M."/>
            <person name="Erdmann S."/>
            <person name="Fowler T.J."/>
            <person name="Gathman A.C."/>
            <person name="Lombard V."/>
            <person name="Henrissat B."/>
            <person name="Knabe N."/>
            <person name="Kuees U."/>
            <person name="Lilly W.W."/>
            <person name="Lindquist E."/>
            <person name="Lucas S."/>
            <person name="Magnuson J.K."/>
            <person name="Piumi F."/>
            <person name="Raudaskoski M."/>
            <person name="Salamov A."/>
            <person name="Schmutz J."/>
            <person name="Schwarze F.W.M.R."/>
            <person name="vanKuyk P.A."/>
            <person name="Horton J.S."/>
            <person name="Grigoriev I.V."/>
            <person name="Woesten H.A.B."/>
        </authorList>
    </citation>
    <scope>NUCLEOTIDE SEQUENCE [LARGE SCALE GENOMIC DNA]</scope>
    <source>
        <strain evidence="3">H4-8 / FGSC 9210</strain>
    </source>
</reference>
<dbReference type="InParanoid" id="D8QK68"/>
<gene>
    <name evidence="2" type="ORF">SCHCODRAFT_114247</name>
</gene>
<dbReference type="KEGG" id="scm:SCHCO_01108654"/>
<organism evidence="3">
    <name type="scientific">Schizophyllum commune (strain H4-8 / FGSC 9210)</name>
    <name type="common">Split gill fungus</name>
    <dbReference type="NCBI Taxonomy" id="578458"/>
    <lineage>
        <taxon>Eukaryota</taxon>
        <taxon>Fungi</taxon>
        <taxon>Dikarya</taxon>
        <taxon>Basidiomycota</taxon>
        <taxon>Agaricomycotina</taxon>
        <taxon>Agaricomycetes</taxon>
        <taxon>Agaricomycetidae</taxon>
        <taxon>Agaricales</taxon>
        <taxon>Schizophyllaceae</taxon>
        <taxon>Schizophyllum</taxon>
    </lineage>
</organism>
<dbReference type="GeneID" id="9596602"/>
<feature type="compositionally biased region" description="Basic and acidic residues" evidence="1">
    <location>
        <begin position="140"/>
        <end position="152"/>
    </location>
</feature>
<dbReference type="AlphaFoldDB" id="D8QK68"/>
<dbReference type="VEuPathDB" id="FungiDB:SCHCODRAFT_01108654"/>
<dbReference type="HOGENOM" id="CLU_1156955_0_0_1"/>
<feature type="non-terminal residue" evidence="2">
    <location>
        <position position="240"/>
    </location>
</feature>